<feature type="region of interest" description="Disordered" evidence="1">
    <location>
        <begin position="1"/>
        <end position="42"/>
    </location>
</feature>
<name>A0A4S2KSV6_9HYME</name>
<accession>A0A4S2KSV6</accession>
<evidence type="ECO:0000256" key="1">
    <source>
        <dbReference type="SAM" id="MobiDB-lite"/>
    </source>
</evidence>
<evidence type="ECO:0000313" key="3">
    <source>
        <dbReference type="Proteomes" id="UP000310200"/>
    </source>
</evidence>
<evidence type="ECO:0000313" key="2">
    <source>
        <dbReference type="EMBL" id="TGZ52880.1"/>
    </source>
</evidence>
<gene>
    <name evidence="2" type="ORF">DBV15_12989</name>
</gene>
<reference evidence="2 3" key="1">
    <citation type="journal article" date="2019" name="Philos. Trans. R. Soc. Lond., B, Biol. Sci.">
        <title>Ant behaviour and brain gene expression of defending hosts depend on the ecological success of the intruding social parasite.</title>
        <authorList>
            <person name="Kaur R."/>
            <person name="Stoldt M."/>
            <person name="Jongepier E."/>
            <person name="Feldmeyer B."/>
            <person name="Menzel F."/>
            <person name="Bornberg-Bauer E."/>
            <person name="Foitzik S."/>
        </authorList>
    </citation>
    <scope>NUCLEOTIDE SEQUENCE [LARGE SCALE GENOMIC DNA]</scope>
    <source>
        <tissue evidence="2">Whole body</tissue>
    </source>
</reference>
<proteinExistence type="predicted"/>
<feature type="compositionally biased region" description="Pro residues" evidence="1">
    <location>
        <begin position="154"/>
        <end position="165"/>
    </location>
</feature>
<comment type="caution">
    <text evidence="2">The sequence shown here is derived from an EMBL/GenBank/DDBJ whole genome shotgun (WGS) entry which is preliminary data.</text>
</comment>
<protein>
    <submittedName>
        <fullName evidence="2">Uncharacterized protein</fullName>
    </submittedName>
</protein>
<feature type="region of interest" description="Disordered" evidence="1">
    <location>
        <begin position="60"/>
        <end position="82"/>
    </location>
</feature>
<dbReference type="AlphaFoldDB" id="A0A4S2KSV6"/>
<dbReference type="Proteomes" id="UP000310200">
    <property type="component" value="Unassembled WGS sequence"/>
</dbReference>
<organism evidence="2 3">
    <name type="scientific">Temnothorax longispinosus</name>
    <dbReference type="NCBI Taxonomy" id="300112"/>
    <lineage>
        <taxon>Eukaryota</taxon>
        <taxon>Metazoa</taxon>
        <taxon>Ecdysozoa</taxon>
        <taxon>Arthropoda</taxon>
        <taxon>Hexapoda</taxon>
        <taxon>Insecta</taxon>
        <taxon>Pterygota</taxon>
        <taxon>Neoptera</taxon>
        <taxon>Endopterygota</taxon>
        <taxon>Hymenoptera</taxon>
        <taxon>Apocrita</taxon>
        <taxon>Aculeata</taxon>
        <taxon>Formicoidea</taxon>
        <taxon>Formicidae</taxon>
        <taxon>Myrmicinae</taxon>
        <taxon>Temnothorax</taxon>
    </lineage>
</organism>
<feature type="region of interest" description="Disordered" evidence="1">
    <location>
        <begin position="143"/>
        <end position="165"/>
    </location>
</feature>
<sequence length="165" mass="18084">MMGPKKEKMLPPQSDRTLRDRREGSNPAPLPSSFNYGKDSTTTAEFRASSAAEAAIAQVGEGIKKRKLESKNGGVQGMGEEGATSLPVVRVEKIRWLKASGEEGKEWREAGCRTRRKVLEKCSRARLVKFPGLLEERVKELSVEDVVDSQAPPLRAPRPPGTGAR</sequence>
<dbReference type="EMBL" id="QBLH01001162">
    <property type="protein sequence ID" value="TGZ52880.1"/>
    <property type="molecule type" value="Genomic_DNA"/>
</dbReference>
<keyword evidence="3" id="KW-1185">Reference proteome</keyword>